<reference evidence="9 10" key="1">
    <citation type="submission" date="2020-08" db="EMBL/GenBank/DDBJ databases">
        <title>Sequencing the genomes of 1000 actinobacteria strains.</title>
        <authorList>
            <person name="Klenk H.-P."/>
        </authorList>
    </citation>
    <scope>NUCLEOTIDE SEQUENCE [LARGE SCALE GENOMIC DNA]</scope>
    <source>
        <strain evidence="9 10">DSM 17945</strain>
    </source>
</reference>
<proteinExistence type="inferred from homology"/>
<dbReference type="PANTHER" id="PTHR42709">
    <property type="entry name" value="ALKALINE PHOSPHATASE LIKE PROTEIN"/>
    <property type="match status" value="1"/>
</dbReference>
<evidence type="ECO:0000256" key="3">
    <source>
        <dbReference type="ARBA" id="ARBA00022475"/>
    </source>
</evidence>
<keyword evidence="5 7" id="KW-1133">Transmembrane helix</keyword>
<dbReference type="Pfam" id="PF09335">
    <property type="entry name" value="VTT_dom"/>
    <property type="match status" value="1"/>
</dbReference>
<evidence type="ECO:0000313" key="10">
    <source>
        <dbReference type="Proteomes" id="UP000567246"/>
    </source>
</evidence>
<name>A0A7W9N165_9MICC</name>
<evidence type="ECO:0000256" key="6">
    <source>
        <dbReference type="ARBA" id="ARBA00023136"/>
    </source>
</evidence>
<evidence type="ECO:0000259" key="8">
    <source>
        <dbReference type="Pfam" id="PF09335"/>
    </source>
</evidence>
<feature type="transmembrane region" description="Helical" evidence="7">
    <location>
        <begin position="21"/>
        <end position="48"/>
    </location>
</feature>
<feature type="transmembrane region" description="Helical" evidence="7">
    <location>
        <begin position="169"/>
        <end position="187"/>
    </location>
</feature>
<comment type="caution">
    <text evidence="9">The sequence shown here is derived from an EMBL/GenBank/DDBJ whole genome shotgun (WGS) entry which is preliminary data.</text>
</comment>
<feature type="transmembrane region" description="Helical" evidence="7">
    <location>
        <begin position="140"/>
        <end position="163"/>
    </location>
</feature>
<comment type="subcellular location">
    <subcellularLocation>
        <location evidence="1">Cell membrane</location>
        <topology evidence="1">Multi-pass membrane protein</topology>
    </subcellularLocation>
</comment>
<protein>
    <submittedName>
        <fullName evidence="9">Membrane protein DedA with SNARE-associated domain</fullName>
    </submittedName>
</protein>
<dbReference type="GO" id="GO:0005886">
    <property type="term" value="C:plasma membrane"/>
    <property type="evidence" value="ECO:0007669"/>
    <property type="project" value="UniProtKB-SubCell"/>
</dbReference>
<feature type="domain" description="VTT" evidence="8">
    <location>
        <begin position="35"/>
        <end position="157"/>
    </location>
</feature>
<accession>A0A7W9N165</accession>
<comment type="similarity">
    <text evidence="2">Belongs to the DedA family.</text>
</comment>
<evidence type="ECO:0000256" key="1">
    <source>
        <dbReference type="ARBA" id="ARBA00004651"/>
    </source>
</evidence>
<evidence type="ECO:0000256" key="7">
    <source>
        <dbReference type="SAM" id="Phobius"/>
    </source>
</evidence>
<dbReference type="PANTHER" id="PTHR42709:SF6">
    <property type="entry name" value="UNDECAPRENYL PHOSPHATE TRANSPORTER A"/>
    <property type="match status" value="1"/>
</dbReference>
<dbReference type="AlphaFoldDB" id="A0A7W9N165"/>
<dbReference type="RefSeq" id="WP_184172156.1">
    <property type="nucleotide sequence ID" value="NZ_BAABAG010000011.1"/>
</dbReference>
<evidence type="ECO:0000256" key="4">
    <source>
        <dbReference type="ARBA" id="ARBA00022692"/>
    </source>
</evidence>
<keyword evidence="10" id="KW-1185">Reference proteome</keyword>
<gene>
    <name evidence="9" type="ORF">HDA33_001430</name>
</gene>
<keyword evidence="3" id="KW-1003">Cell membrane</keyword>
<evidence type="ECO:0000256" key="2">
    <source>
        <dbReference type="ARBA" id="ARBA00010792"/>
    </source>
</evidence>
<dbReference type="EMBL" id="JACHMW010000001">
    <property type="protein sequence ID" value="MBB5848866.1"/>
    <property type="molecule type" value="Genomic_DNA"/>
</dbReference>
<feature type="transmembrane region" description="Helical" evidence="7">
    <location>
        <begin position="54"/>
        <end position="77"/>
    </location>
</feature>
<keyword evidence="4 7" id="KW-0812">Transmembrane</keyword>
<dbReference type="Proteomes" id="UP000567246">
    <property type="component" value="Unassembled WGS sequence"/>
</dbReference>
<sequence>MLEWIEETVLHAAAQWWMLPLTLALCLLDGIVPVFPSESVIVALAAIVRDGQPFSLWALWAVGFAGAFLGDILAYAIGRAVGVDRFRWMRTPRVRASVAVARHHLNGHGALLLFTGRFIPGGRVAINLTAGAIRYPLHRFVALDLLATATWSAYSIMIARLTTGWLDNALLQIAVSVTGAALVGVLLDRALKTVLRRRLGTGVKGLRQAEDEALR</sequence>
<evidence type="ECO:0000313" key="9">
    <source>
        <dbReference type="EMBL" id="MBB5848866.1"/>
    </source>
</evidence>
<dbReference type="InterPro" id="IPR032816">
    <property type="entry name" value="VTT_dom"/>
</dbReference>
<evidence type="ECO:0000256" key="5">
    <source>
        <dbReference type="ARBA" id="ARBA00022989"/>
    </source>
</evidence>
<dbReference type="InterPro" id="IPR051311">
    <property type="entry name" value="DedA_domain"/>
</dbReference>
<keyword evidence="6 7" id="KW-0472">Membrane</keyword>
<organism evidence="9 10">
    <name type="scientific">Micrococcus endophyticus</name>
    <dbReference type="NCBI Taxonomy" id="455343"/>
    <lineage>
        <taxon>Bacteria</taxon>
        <taxon>Bacillati</taxon>
        <taxon>Actinomycetota</taxon>
        <taxon>Actinomycetes</taxon>
        <taxon>Micrococcales</taxon>
        <taxon>Micrococcaceae</taxon>
        <taxon>Micrococcus</taxon>
    </lineage>
</organism>